<keyword evidence="5" id="KW-1185">Reference proteome</keyword>
<dbReference type="InterPro" id="IPR007391">
    <property type="entry name" value="Vancomycin_resist_VanW"/>
</dbReference>
<dbReference type="AlphaFoldDB" id="I7J6F6"/>
<dbReference type="InterPro" id="IPR011098">
    <property type="entry name" value="G5_dom"/>
</dbReference>
<dbReference type="PANTHER" id="PTHR35788:SF1">
    <property type="entry name" value="EXPORTED PROTEIN"/>
    <property type="match status" value="1"/>
</dbReference>
<dbReference type="PANTHER" id="PTHR35788">
    <property type="entry name" value="EXPORTED PROTEIN-RELATED"/>
    <property type="match status" value="1"/>
</dbReference>
<dbReference type="eggNOG" id="COG2720">
    <property type="taxonomic scope" value="Bacteria"/>
</dbReference>
<name>I7J6F6_9CLOT</name>
<reference evidence="4 5" key="1">
    <citation type="journal article" date="2011" name="J. Bacteriol.">
        <title>Draft genome sequence of Caloramator australicus strain RC3T, a thermoanaerobe from the Great Artesian Basin of Australia.</title>
        <authorList>
            <person name="Ogg C.D."/>
            <person name="Patel B.K.C."/>
        </authorList>
    </citation>
    <scope>NUCLEOTIDE SEQUENCE [LARGE SCALE GENOMIC DNA]</scope>
    <source>
        <strain evidence="4 5">RC3</strain>
    </source>
</reference>
<dbReference type="OrthoDB" id="9797191at2"/>
<proteinExistence type="predicted"/>
<dbReference type="EMBL" id="CAKP01000125">
    <property type="protein sequence ID" value="CCJ34459.1"/>
    <property type="molecule type" value="Genomic_DNA"/>
</dbReference>
<dbReference type="Pfam" id="PF07501">
    <property type="entry name" value="G5"/>
    <property type="match status" value="1"/>
</dbReference>
<evidence type="ECO:0000313" key="5">
    <source>
        <dbReference type="Proteomes" id="UP000007652"/>
    </source>
</evidence>
<feature type="domain" description="G5" evidence="3">
    <location>
        <begin position="366"/>
        <end position="446"/>
    </location>
</feature>
<keyword evidence="1 2" id="KW-0732">Signal</keyword>
<dbReference type="InterPro" id="IPR052913">
    <property type="entry name" value="Glycopeptide_resist_protein"/>
</dbReference>
<dbReference type="RefSeq" id="WP_008909710.1">
    <property type="nucleotide sequence ID" value="NZ_CAKP01000125.1"/>
</dbReference>
<gene>
    <name evidence="4" type="ORF">CAAU_2376</name>
</gene>
<dbReference type="Proteomes" id="UP000007652">
    <property type="component" value="Unassembled WGS sequence"/>
</dbReference>
<dbReference type="SMART" id="SM01208">
    <property type="entry name" value="G5"/>
    <property type="match status" value="1"/>
</dbReference>
<feature type="chain" id="PRO_5003710845" evidence="2">
    <location>
        <begin position="24"/>
        <end position="465"/>
    </location>
</feature>
<sequence>MNKGAKAALIVFILILISVPAVSAFLKTSANNNKIFKGIYINNENVGEMTKEEAIGLLDEKFNKPLQEKTIKFTYQDRIFKTTFKDLNVRYNIEEAVDKALLIGKEGNIFRQTIERIKLLNSSVNITLDLSYDKTNIDKIVQKISREINKPFKDATIKLVGQNFVITKEENGIKVDEENLKSLIVDAIQNKENKEIHIPTLKVEAKIKSSDLEKIKEKISVFSTKFNPSDVNRTGNLKIAAQSLDGTVLMPGEIFSMNKVLGPRVASKGYKEAPVIINGTLVPGLAGGICQVTTTVYNAALLANFDIIERRPHGLKVSYVPPGRDATISGTSIDFKFKNTSNAPIYIKAWVSNSYVNVIFYGANENPNIKVVIESEIIERIPTTTEYIKDPTLPEGQKIVEAKPIDGVKSVTYRKIYKDGILIKKELLSKDYYKPAKGKVRIGTKKVITQTSIDDKVVEDVIESQ</sequence>
<protein>
    <submittedName>
        <fullName evidence="4">Vancomycin B-type resistance protein VanW</fullName>
    </submittedName>
</protein>
<dbReference type="Pfam" id="PF12229">
    <property type="entry name" value="PG_binding_4"/>
    <property type="match status" value="1"/>
</dbReference>
<feature type="signal peptide" evidence="2">
    <location>
        <begin position="1"/>
        <end position="23"/>
    </location>
</feature>
<evidence type="ECO:0000256" key="2">
    <source>
        <dbReference type="SAM" id="SignalP"/>
    </source>
</evidence>
<dbReference type="PROSITE" id="PS51109">
    <property type="entry name" value="G5"/>
    <property type="match status" value="1"/>
</dbReference>
<organism evidence="4 5">
    <name type="scientific">Caloramator australicus RC3</name>
    <dbReference type="NCBI Taxonomy" id="857293"/>
    <lineage>
        <taxon>Bacteria</taxon>
        <taxon>Bacillati</taxon>
        <taxon>Bacillota</taxon>
        <taxon>Clostridia</taxon>
        <taxon>Eubacteriales</taxon>
        <taxon>Clostridiaceae</taxon>
        <taxon>Caloramator</taxon>
    </lineage>
</organism>
<comment type="caution">
    <text evidence="4">The sequence shown here is derived from an EMBL/GenBank/DDBJ whole genome shotgun (WGS) entry which is preliminary data.</text>
</comment>
<evidence type="ECO:0000256" key="1">
    <source>
        <dbReference type="ARBA" id="ARBA00022729"/>
    </source>
</evidence>
<evidence type="ECO:0000259" key="3">
    <source>
        <dbReference type="PROSITE" id="PS51109"/>
    </source>
</evidence>
<dbReference type="InterPro" id="IPR022029">
    <property type="entry name" value="YoaR-like_PG-bd"/>
</dbReference>
<dbReference type="Gene3D" id="2.20.230.10">
    <property type="entry name" value="Resuscitation-promoting factor rpfb"/>
    <property type="match status" value="1"/>
</dbReference>
<dbReference type="Pfam" id="PF04294">
    <property type="entry name" value="VanW"/>
    <property type="match status" value="1"/>
</dbReference>
<dbReference type="STRING" id="857293.CAAU_2376"/>
<accession>I7J6F6</accession>
<evidence type="ECO:0000313" key="4">
    <source>
        <dbReference type="EMBL" id="CCJ34459.1"/>
    </source>
</evidence>